<dbReference type="SUPFAM" id="SSF53474">
    <property type="entry name" value="alpha/beta-Hydrolases"/>
    <property type="match status" value="1"/>
</dbReference>
<keyword evidence="2" id="KW-0378">Hydrolase</keyword>
<feature type="domain" description="AB hydrolase-1" evidence="1">
    <location>
        <begin position="22"/>
        <end position="247"/>
    </location>
</feature>
<dbReference type="GO" id="GO:0016787">
    <property type="term" value="F:hydrolase activity"/>
    <property type="evidence" value="ECO:0007669"/>
    <property type="project" value="UniProtKB-KW"/>
</dbReference>
<dbReference type="InterPro" id="IPR000073">
    <property type="entry name" value="AB_hydrolase_1"/>
</dbReference>
<proteinExistence type="predicted"/>
<dbReference type="InterPro" id="IPR050266">
    <property type="entry name" value="AB_hydrolase_sf"/>
</dbReference>
<comment type="caution">
    <text evidence="2">The sequence shown here is derived from an EMBL/GenBank/DDBJ whole genome shotgun (WGS) entry which is preliminary data.</text>
</comment>
<organism evidence="2 3">
    <name type="scientific">Kutzneria chonburiensis</name>
    <dbReference type="NCBI Taxonomy" id="1483604"/>
    <lineage>
        <taxon>Bacteria</taxon>
        <taxon>Bacillati</taxon>
        <taxon>Actinomycetota</taxon>
        <taxon>Actinomycetes</taxon>
        <taxon>Pseudonocardiales</taxon>
        <taxon>Pseudonocardiaceae</taxon>
        <taxon>Kutzneria</taxon>
    </lineage>
</organism>
<reference evidence="2 3" key="1">
    <citation type="submission" date="2024-09" db="EMBL/GenBank/DDBJ databases">
        <authorList>
            <person name="Sun Q."/>
            <person name="Mori K."/>
        </authorList>
    </citation>
    <scope>NUCLEOTIDE SEQUENCE [LARGE SCALE GENOMIC DNA]</scope>
    <source>
        <strain evidence="2 3">TBRC 1432</strain>
    </source>
</reference>
<evidence type="ECO:0000313" key="3">
    <source>
        <dbReference type="Proteomes" id="UP001589810"/>
    </source>
</evidence>
<dbReference type="Proteomes" id="UP001589810">
    <property type="component" value="Unassembled WGS sequence"/>
</dbReference>
<dbReference type="EMBL" id="JBHLUD010000023">
    <property type="protein sequence ID" value="MFC0549246.1"/>
    <property type="molecule type" value="Genomic_DNA"/>
</dbReference>
<dbReference type="RefSeq" id="WP_273942828.1">
    <property type="nucleotide sequence ID" value="NZ_CP097263.1"/>
</dbReference>
<dbReference type="Gene3D" id="3.40.50.1820">
    <property type="entry name" value="alpha/beta hydrolase"/>
    <property type="match status" value="1"/>
</dbReference>
<evidence type="ECO:0000259" key="1">
    <source>
        <dbReference type="Pfam" id="PF12697"/>
    </source>
</evidence>
<name>A0ABV6N9F8_9PSEU</name>
<gene>
    <name evidence="2" type="ORF">ACFFH7_47600</name>
</gene>
<dbReference type="InterPro" id="IPR029058">
    <property type="entry name" value="AB_hydrolase_fold"/>
</dbReference>
<sequence length="253" mass="27820">MGRLMVDGGEIHYEIAGAGRPVVLLHTGIQDARMWNREFELLTDTHTVIRYDARNHGRSSTATKPYAHHDDLRLLLDGLGIERASLVGMSLGARTSIDFTLTWPDRVEQLLLVSPGASGMTHRDPFVLDQFERLKTATDLEGVVTPIMRMWVDGPHRTPEQVDPAVRVPCLEMMTNTVSRHAPSFAIPPIEVGAIDRLAELAAPTTVVLGDLDSTDIVDVAERIGEPVVVEGAGHVVNLEQPERFAEILLKSV</sequence>
<dbReference type="Pfam" id="PF12697">
    <property type="entry name" value="Abhydrolase_6"/>
    <property type="match status" value="1"/>
</dbReference>
<evidence type="ECO:0000313" key="2">
    <source>
        <dbReference type="EMBL" id="MFC0549246.1"/>
    </source>
</evidence>
<protein>
    <submittedName>
        <fullName evidence="2">Alpha/beta fold hydrolase</fullName>
    </submittedName>
</protein>
<dbReference type="PANTHER" id="PTHR43798">
    <property type="entry name" value="MONOACYLGLYCEROL LIPASE"/>
    <property type="match status" value="1"/>
</dbReference>
<dbReference type="PRINTS" id="PR00111">
    <property type="entry name" value="ABHYDROLASE"/>
</dbReference>
<keyword evidence="3" id="KW-1185">Reference proteome</keyword>
<accession>A0ABV6N9F8</accession>